<dbReference type="AlphaFoldDB" id="A0A914HF30"/>
<proteinExistence type="inferred from homology"/>
<evidence type="ECO:0000313" key="8">
    <source>
        <dbReference type="WBParaSite" id="Gr19_v10_g16559.t1"/>
    </source>
</evidence>
<dbReference type="GO" id="GO:0005525">
    <property type="term" value="F:GTP binding"/>
    <property type="evidence" value="ECO:0007669"/>
    <property type="project" value="UniProtKB-KW"/>
</dbReference>
<keyword evidence="7" id="KW-1185">Reference proteome</keyword>
<evidence type="ECO:0000256" key="2">
    <source>
        <dbReference type="ARBA" id="ARBA00023134"/>
    </source>
</evidence>
<protein>
    <submittedName>
        <fullName evidence="8">Septin-type G domain-containing protein</fullName>
    </submittedName>
</protein>
<dbReference type="PROSITE" id="PS51719">
    <property type="entry name" value="G_SEPTIN"/>
    <property type="match status" value="1"/>
</dbReference>
<dbReference type="PANTHER" id="PTHR18884">
    <property type="entry name" value="SEPTIN"/>
    <property type="match status" value="1"/>
</dbReference>
<evidence type="ECO:0000256" key="1">
    <source>
        <dbReference type="ARBA" id="ARBA00022741"/>
    </source>
</evidence>
<dbReference type="CDD" id="cd01850">
    <property type="entry name" value="CDC_Septin"/>
    <property type="match status" value="1"/>
</dbReference>
<evidence type="ECO:0000259" key="6">
    <source>
        <dbReference type="PROSITE" id="PS51719"/>
    </source>
</evidence>
<evidence type="ECO:0000256" key="3">
    <source>
        <dbReference type="RuleBase" id="RU004560"/>
    </source>
</evidence>
<dbReference type="InterPro" id="IPR011993">
    <property type="entry name" value="PH-like_dom_sf"/>
</dbReference>
<name>A0A914HF30_GLORO</name>
<evidence type="ECO:0000256" key="4">
    <source>
        <dbReference type="SAM" id="Coils"/>
    </source>
</evidence>
<accession>A0A914HF30</accession>
<feature type="region of interest" description="Disordered" evidence="5">
    <location>
        <begin position="680"/>
        <end position="703"/>
    </location>
</feature>
<organism evidence="7 8">
    <name type="scientific">Globodera rostochiensis</name>
    <name type="common">Golden nematode worm</name>
    <name type="synonym">Heterodera rostochiensis</name>
    <dbReference type="NCBI Taxonomy" id="31243"/>
    <lineage>
        <taxon>Eukaryota</taxon>
        <taxon>Metazoa</taxon>
        <taxon>Ecdysozoa</taxon>
        <taxon>Nematoda</taxon>
        <taxon>Chromadorea</taxon>
        <taxon>Rhabditida</taxon>
        <taxon>Tylenchina</taxon>
        <taxon>Tylenchomorpha</taxon>
        <taxon>Tylenchoidea</taxon>
        <taxon>Heteroderidae</taxon>
        <taxon>Heteroderinae</taxon>
        <taxon>Globodera</taxon>
    </lineage>
</organism>
<reference evidence="8" key="1">
    <citation type="submission" date="2022-11" db="UniProtKB">
        <authorList>
            <consortium name="WormBaseParasite"/>
        </authorList>
    </citation>
    <scope>IDENTIFICATION</scope>
</reference>
<feature type="domain" description="Septin-type G" evidence="6">
    <location>
        <begin position="51"/>
        <end position="373"/>
    </location>
</feature>
<dbReference type="SUPFAM" id="SSF52540">
    <property type="entry name" value="P-loop containing nucleoside triphosphate hydrolases"/>
    <property type="match status" value="1"/>
</dbReference>
<keyword evidence="2 3" id="KW-0342">GTP-binding</keyword>
<dbReference type="Pfam" id="PF00735">
    <property type="entry name" value="Septin"/>
    <property type="match status" value="1"/>
</dbReference>
<sequence>MSSGTVTEMQRVHSVHTLRGGGGDGVGAGGCVSYIGFSNFPNQVFRRCIKDGFSFTLMVVGQTGLGKSTFLNTLFMAELHEQQSNDWEKQIASTVHIEQKTMRLVESDVRLELTVVDTPGFGDQVNNANCWDPIIKYIDDRFADFLTEETKIERKPTIPDKRVHLCLYFIPPTGHGLKQLDIAFLRALQDRANIVPVIAKADTLTPTELERFKQNIMNDIRKHDIQLYEFPGMETVKKPQQQLHHHIQQQQQKVIAENGGGVVKEDKENVVKQNGGVPSTTTAIVKKSLGQRLPFAVVGSTQVKEVSAAMGDRKQQQLVRVREYPWGTVEVDNLAHNDFMTLRDMIIRKHLIDLIDVTRNVHYENYRMRNLPKNSFDGDDPFTRLEQEMRQKENELQDELQHHEQIFKNKVAQRSQQQMDRAQAMDAEERENRKVLEEKRALLDKLKQEVAELKRGNNMSASSLDSGSRSFVSGSSPEKVHPSEQQRIKKKLGHRLFGNGGRSGGGAAVQEELFFKGPWGRNVLFTPVTLKWMPLAIFVPSRITFRCVDPVQEDVEHIDEDEEDGKEQFMFSLGRSWLGRSWVGTELARDGVGGTELAGTELARDGVGPFRTVRPCSPFLAPSKTDPVAGKNYHEIPSITLLLAASALMVWITPERLLFGHSFWHSERANPYFVLQRRKGHGEDDRSAQQQGQGSTSTKRRGGGLSALFVSTIDSIFDTRPPPYRILYQRDLGDGQVSWVIAIAVEWRDVLDNWESLERSVVPILESLGTDEDELEKFVLNKIDGFLAVREDMARREHLVAESIEEGGGGSEEFEQVSNAAILRKFQKLFDLPPCEKLVNYYSCTYWKGNKPFQGKLYLSVNFLCFYAFIVGSQTCIKIRWTDISKMERNSSVLLSQGLSVTTRDGQTHIFSMFMNFSDAFKHCTQLANFAMKQLIEEEGFSEDAALRTKFLQEDPRKRAKRSMPFVKRDLEARQRTEAYRRLTGAI</sequence>
<feature type="coiled-coil region" evidence="4">
    <location>
        <begin position="382"/>
        <end position="456"/>
    </location>
</feature>
<dbReference type="WBParaSite" id="Gr19_v10_g16559.t1">
    <property type="protein sequence ID" value="Gr19_v10_g16559.t1"/>
    <property type="gene ID" value="Gr19_v10_g16559"/>
</dbReference>
<dbReference type="InterPro" id="IPR004182">
    <property type="entry name" value="GRAM"/>
</dbReference>
<feature type="compositionally biased region" description="Low complexity" evidence="5">
    <location>
        <begin position="462"/>
        <end position="476"/>
    </location>
</feature>
<dbReference type="Proteomes" id="UP000887572">
    <property type="component" value="Unplaced"/>
</dbReference>
<dbReference type="SMART" id="SM00568">
    <property type="entry name" value="GRAM"/>
    <property type="match status" value="1"/>
</dbReference>
<dbReference type="InterPro" id="IPR027417">
    <property type="entry name" value="P-loop_NTPase"/>
</dbReference>
<dbReference type="InterPro" id="IPR030379">
    <property type="entry name" value="G_SEPTIN_dom"/>
</dbReference>
<dbReference type="Gene3D" id="2.30.29.30">
    <property type="entry name" value="Pleckstrin-homology domain (PH domain)/Phosphotyrosine-binding domain (PTB)"/>
    <property type="match status" value="1"/>
</dbReference>
<feature type="region of interest" description="Disordered" evidence="5">
    <location>
        <begin position="457"/>
        <end position="484"/>
    </location>
</feature>
<keyword evidence="4" id="KW-0175">Coiled coil</keyword>
<dbReference type="FunFam" id="2.30.29.30:FF:000013">
    <property type="entry name" value="Putative TBC1 domain family member 8B"/>
    <property type="match status" value="1"/>
</dbReference>
<evidence type="ECO:0000256" key="5">
    <source>
        <dbReference type="SAM" id="MobiDB-lite"/>
    </source>
</evidence>
<dbReference type="Pfam" id="PF02893">
    <property type="entry name" value="GRAM"/>
    <property type="match status" value="1"/>
</dbReference>
<evidence type="ECO:0000313" key="7">
    <source>
        <dbReference type="Proteomes" id="UP000887572"/>
    </source>
</evidence>
<comment type="similarity">
    <text evidence="3">Belongs to the TRAFAC class TrmE-Era-EngA-EngB-Septin-like GTPase superfamily. Septin GTPase family.</text>
</comment>
<keyword evidence="1 3" id="KW-0547">Nucleotide-binding</keyword>
<dbReference type="InterPro" id="IPR016491">
    <property type="entry name" value="Septin"/>
</dbReference>
<dbReference type="Gene3D" id="3.40.50.300">
    <property type="entry name" value="P-loop containing nucleotide triphosphate hydrolases"/>
    <property type="match status" value="1"/>
</dbReference>